<evidence type="ECO:0000256" key="9">
    <source>
        <dbReference type="ARBA" id="ARBA00023136"/>
    </source>
</evidence>
<dbReference type="GO" id="GO:0051205">
    <property type="term" value="P:protein insertion into membrane"/>
    <property type="evidence" value="ECO:0007669"/>
    <property type="project" value="TreeGrafter"/>
</dbReference>
<comment type="caution">
    <text evidence="16">The sequence shown here is derived from an EMBL/GenBank/DDBJ whole genome shotgun (WGS) entry which is preliminary data.</text>
</comment>
<keyword evidence="6 13" id="KW-0812">Transmembrane</keyword>
<comment type="similarity">
    <text evidence="2 13">Belongs to the OXA1/ALB3/YidC family. Type 1 subfamily.</text>
</comment>
<dbReference type="InterPro" id="IPR028055">
    <property type="entry name" value="YidC/Oxa/ALB_C"/>
</dbReference>
<comment type="function">
    <text evidence="13">Required for the insertion and/or proper folding and/or complex formation of integral membrane proteins into the membrane. Involved in integration of membrane proteins that insert both dependently and independently of the Sec translocase complex, as well as at least some lipoproteins. Aids folding of multispanning membrane proteins.</text>
</comment>
<name>A0A2T4VYX9_9HYPH</name>
<evidence type="ECO:0000256" key="2">
    <source>
        <dbReference type="ARBA" id="ARBA00010527"/>
    </source>
</evidence>
<dbReference type="CDD" id="cd20070">
    <property type="entry name" value="5TM_YidC_Alb3"/>
    <property type="match status" value="1"/>
</dbReference>
<dbReference type="PANTHER" id="PTHR12428">
    <property type="entry name" value="OXA1"/>
    <property type="match status" value="1"/>
</dbReference>
<dbReference type="HAMAP" id="MF_01810">
    <property type="entry name" value="YidC_type1"/>
    <property type="match status" value="1"/>
</dbReference>
<feature type="domain" description="Membrane insertase YidC N-terminal" evidence="15">
    <location>
        <begin position="72"/>
        <end position="351"/>
    </location>
</feature>
<evidence type="ECO:0000256" key="7">
    <source>
        <dbReference type="ARBA" id="ARBA00022927"/>
    </source>
</evidence>
<evidence type="ECO:0000259" key="15">
    <source>
        <dbReference type="Pfam" id="PF14849"/>
    </source>
</evidence>
<evidence type="ECO:0000259" key="14">
    <source>
        <dbReference type="Pfam" id="PF02096"/>
    </source>
</evidence>
<dbReference type="NCBIfam" id="TIGR03592">
    <property type="entry name" value="yidC_oxa1_cterm"/>
    <property type="match status" value="1"/>
</dbReference>
<evidence type="ECO:0000256" key="5">
    <source>
        <dbReference type="ARBA" id="ARBA00022475"/>
    </source>
</evidence>
<comment type="subunit">
    <text evidence="13">Interacts with the Sec translocase complex via SecD. Specifically interacts with transmembrane segments of nascent integral membrane proteins during membrane integration.</text>
</comment>
<accession>A0A2T4VYX9</accession>
<evidence type="ECO:0000313" key="16">
    <source>
        <dbReference type="EMBL" id="PTL86977.1"/>
    </source>
</evidence>
<keyword evidence="5 13" id="KW-1003">Cell membrane</keyword>
<feature type="transmembrane region" description="Helical" evidence="13">
    <location>
        <begin position="489"/>
        <end position="510"/>
    </location>
</feature>
<keyword evidence="9 13" id="KW-0472">Membrane</keyword>
<dbReference type="InterPro" id="IPR019998">
    <property type="entry name" value="Membr_insert_YidC"/>
</dbReference>
<dbReference type="InterPro" id="IPR001708">
    <property type="entry name" value="YidC/ALB3/OXA1/COX18"/>
</dbReference>
<evidence type="ECO:0000256" key="6">
    <source>
        <dbReference type="ARBA" id="ARBA00022692"/>
    </source>
</evidence>
<evidence type="ECO:0000313" key="17">
    <source>
        <dbReference type="Proteomes" id="UP000240811"/>
    </source>
</evidence>
<keyword evidence="4 13" id="KW-0813">Transport</keyword>
<evidence type="ECO:0000256" key="11">
    <source>
        <dbReference type="ARBA" id="ARBA00033245"/>
    </source>
</evidence>
<dbReference type="PANTHER" id="PTHR12428:SF65">
    <property type="entry name" value="CYTOCHROME C OXIDASE ASSEMBLY PROTEIN COX18, MITOCHONDRIAL"/>
    <property type="match status" value="1"/>
</dbReference>
<protein>
    <recommendedName>
        <fullName evidence="3 13">Membrane protein insertase YidC</fullName>
    </recommendedName>
    <alternativeName>
        <fullName evidence="12 13">Foldase YidC</fullName>
    </alternativeName>
    <alternativeName>
        <fullName evidence="11 13">Membrane integrase YidC</fullName>
    </alternativeName>
    <alternativeName>
        <fullName evidence="13">Membrane protein YidC</fullName>
    </alternativeName>
</protein>
<feature type="transmembrane region" description="Helical" evidence="13">
    <location>
        <begin position="363"/>
        <end position="382"/>
    </location>
</feature>
<dbReference type="InterPro" id="IPR038221">
    <property type="entry name" value="YidC_periplasmic_sf"/>
</dbReference>
<keyword evidence="10 13" id="KW-0143">Chaperone</keyword>
<evidence type="ECO:0000256" key="10">
    <source>
        <dbReference type="ARBA" id="ARBA00023186"/>
    </source>
</evidence>
<dbReference type="NCBIfam" id="TIGR03593">
    <property type="entry name" value="yidC_nterm"/>
    <property type="match status" value="1"/>
</dbReference>
<evidence type="ECO:0000256" key="12">
    <source>
        <dbReference type="ARBA" id="ARBA00033342"/>
    </source>
</evidence>
<evidence type="ECO:0000256" key="1">
    <source>
        <dbReference type="ARBA" id="ARBA00004429"/>
    </source>
</evidence>
<dbReference type="Pfam" id="PF02096">
    <property type="entry name" value="60KD_IMP"/>
    <property type="match status" value="1"/>
</dbReference>
<dbReference type="InterPro" id="IPR028053">
    <property type="entry name" value="Membr_insert_YidC_N"/>
</dbReference>
<reference evidence="17" key="1">
    <citation type="submission" date="2018-02" db="EMBL/GenBank/DDBJ databases">
        <title>Genome sequence of Candidatus Liberibacter europaeus.</title>
        <authorList>
            <person name="Frampton R.A."/>
            <person name="Thompson S.M."/>
            <person name="David C."/>
            <person name="Addison S.M."/>
            <person name="Smith G.R."/>
        </authorList>
    </citation>
    <scope>NUCLEOTIDE SEQUENCE [LARGE SCALE GENOMIC DNA]</scope>
</reference>
<dbReference type="PRINTS" id="PR00701">
    <property type="entry name" value="60KDINNERMP"/>
</dbReference>
<dbReference type="Proteomes" id="UP000240811">
    <property type="component" value="Unassembled WGS sequence"/>
</dbReference>
<keyword evidence="8 13" id="KW-1133">Transmembrane helix</keyword>
<gene>
    <name evidence="13" type="primary">yidC</name>
    <name evidence="16" type="ORF">C4617_00750</name>
</gene>
<proteinExistence type="inferred from homology"/>
<dbReference type="AlphaFoldDB" id="A0A2T4VYX9"/>
<comment type="subcellular location">
    <subcellularLocation>
        <location evidence="1">Cell inner membrane</location>
        <topology evidence="1">Multi-pass membrane protein</topology>
    </subcellularLocation>
    <subcellularLocation>
        <location evidence="13">Cell membrane</location>
        <topology evidence="13">Multi-pass membrane protein</topology>
    </subcellularLocation>
</comment>
<evidence type="ECO:0000256" key="4">
    <source>
        <dbReference type="ARBA" id="ARBA00022448"/>
    </source>
</evidence>
<organism evidence="16 17">
    <name type="scientific">Candidatus Liberibacter europaeus</name>
    <dbReference type="NCBI Taxonomy" id="744859"/>
    <lineage>
        <taxon>Bacteria</taxon>
        <taxon>Pseudomonadati</taxon>
        <taxon>Pseudomonadota</taxon>
        <taxon>Alphaproteobacteria</taxon>
        <taxon>Hyphomicrobiales</taxon>
        <taxon>Rhizobiaceae</taxon>
        <taxon>Liberibacter</taxon>
    </lineage>
</organism>
<dbReference type="PRINTS" id="PR01900">
    <property type="entry name" value="YIDCPROTEIN"/>
</dbReference>
<evidence type="ECO:0000256" key="3">
    <source>
        <dbReference type="ARBA" id="ARBA00015325"/>
    </source>
</evidence>
<dbReference type="GO" id="GO:0032977">
    <property type="term" value="F:membrane insertase activity"/>
    <property type="evidence" value="ECO:0007669"/>
    <property type="project" value="InterPro"/>
</dbReference>
<sequence length="585" mass="66583">MEKNQNYFIAILLSVVIVCIWQFLYVNPRIDAIRQNKHVSQSRPSSGDTKSYSPLLPVLLEDRDQALSLSRRIKISSPSLKGSINLKGAQLDDLSLTKYHVDVSSNSPIITLLSPSNSKNAYFAELDYVSTNNSKISFPKDDTVWKLVEGKILTPSTPIKLSFTNEDKISFERVISLDEHYLFTISDTVINNSTRPIRFSFNGKITRYKTKTESNSFDLQEGFIAALGDHSILEKKYSDIEKSSISNFHESNGWLGIADKYWASAFVPSKDKSFQSQLKYLTDGQPRYQAKFETAEAVLLPGNSSKITNLLFVGAKEVPILNYYEKEFDIPRFEMLIDWGWFYFIAKPMFALMSYFYNLVGNFGLAIILTTVFVKIVFFPLARKQYVSTANMKNIQPQIDKLREKFKQSSPQSLQKAMLQLYKDHNINPLAGCWPILLQIPIFFAIYKVISISLEMRHAPFFGWIKDLAAPDPTNIFNLFGVLPFDTPAFMHIGIWPIIMSVSMFIQMKMSPPPTDKGQEIILNWMPVVFVFALCSFPAGLVIYWSSSNIISIIQQAVIMKMHGAKIDIVDRLCSIFNKSSSNEK</sequence>
<feature type="transmembrane region" description="Helical" evidence="13">
    <location>
        <begin position="6"/>
        <end position="26"/>
    </location>
</feature>
<dbReference type="GO" id="GO:0015031">
    <property type="term" value="P:protein transport"/>
    <property type="evidence" value="ECO:0007669"/>
    <property type="project" value="UniProtKB-KW"/>
</dbReference>
<dbReference type="CDD" id="cd19961">
    <property type="entry name" value="EcYidC-like_peri"/>
    <property type="match status" value="1"/>
</dbReference>
<dbReference type="Pfam" id="PF14849">
    <property type="entry name" value="YidC_periplas"/>
    <property type="match status" value="1"/>
</dbReference>
<feature type="transmembrane region" description="Helical" evidence="13">
    <location>
        <begin position="522"/>
        <end position="545"/>
    </location>
</feature>
<evidence type="ECO:0000256" key="13">
    <source>
        <dbReference type="HAMAP-Rule" id="MF_01810"/>
    </source>
</evidence>
<keyword evidence="7 13" id="KW-0653">Protein transport</keyword>
<dbReference type="InterPro" id="IPR047196">
    <property type="entry name" value="YidC_ALB_C"/>
</dbReference>
<dbReference type="Gene3D" id="2.70.98.90">
    <property type="match status" value="1"/>
</dbReference>
<dbReference type="EMBL" id="PSQJ01000001">
    <property type="protein sequence ID" value="PTL86977.1"/>
    <property type="molecule type" value="Genomic_DNA"/>
</dbReference>
<dbReference type="GO" id="GO:0005886">
    <property type="term" value="C:plasma membrane"/>
    <property type="evidence" value="ECO:0007669"/>
    <property type="project" value="UniProtKB-SubCell"/>
</dbReference>
<feature type="domain" description="Membrane insertase YidC/Oxa/ALB C-terminal" evidence="14">
    <location>
        <begin position="363"/>
        <end position="561"/>
    </location>
</feature>
<dbReference type="NCBIfam" id="NF002353">
    <property type="entry name" value="PRK01318.1-4"/>
    <property type="match status" value="1"/>
</dbReference>
<feature type="transmembrane region" description="Helical" evidence="13">
    <location>
        <begin position="427"/>
        <end position="447"/>
    </location>
</feature>
<evidence type="ECO:0000256" key="8">
    <source>
        <dbReference type="ARBA" id="ARBA00022989"/>
    </source>
</evidence>